<dbReference type="SMART" id="SM00252">
    <property type="entry name" value="SH2"/>
    <property type="match status" value="1"/>
</dbReference>
<dbReference type="InterPro" id="IPR036860">
    <property type="entry name" value="SH2_dom_sf"/>
</dbReference>
<dbReference type="OrthoDB" id="5340910at2759"/>
<keyword evidence="1 4" id="KW-0728">SH3 domain</keyword>
<dbReference type="GO" id="GO:0016477">
    <property type="term" value="P:cell migration"/>
    <property type="evidence" value="ECO:0007669"/>
    <property type="project" value="TreeGrafter"/>
</dbReference>
<dbReference type="EMBL" id="CAJOBC010001020">
    <property type="protein sequence ID" value="CAF3648704.1"/>
    <property type="molecule type" value="Genomic_DNA"/>
</dbReference>
<dbReference type="EMBL" id="CAJOBA010053992">
    <property type="protein sequence ID" value="CAF4270505.1"/>
    <property type="molecule type" value="Genomic_DNA"/>
</dbReference>
<feature type="domain" description="SH2" evidence="5">
    <location>
        <begin position="202"/>
        <end position="301"/>
    </location>
</feature>
<dbReference type="InterPro" id="IPR000980">
    <property type="entry name" value="SH2"/>
</dbReference>
<dbReference type="Pfam" id="PF00017">
    <property type="entry name" value="SH2"/>
    <property type="match status" value="1"/>
</dbReference>
<keyword evidence="2 3" id="KW-0727">SH2 domain</keyword>
<dbReference type="SUPFAM" id="SSF50729">
    <property type="entry name" value="PH domain-like"/>
    <property type="match status" value="1"/>
</dbReference>
<dbReference type="EMBL" id="CAJNOK010032072">
    <property type="protein sequence ID" value="CAF1479867.1"/>
    <property type="molecule type" value="Genomic_DNA"/>
</dbReference>
<dbReference type="Proteomes" id="UP000682733">
    <property type="component" value="Unassembled WGS sequence"/>
</dbReference>
<evidence type="ECO:0000313" key="11">
    <source>
        <dbReference type="EMBL" id="CAF4270505.1"/>
    </source>
</evidence>
<dbReference type="InterPro" id="IPR001452">
    <property type="entry name" value="SH3_domain"/>
</dbReference>
<dbReference type="PROSITE" id="PS50001">
    <property type="entry name" value="SH2"/>
    <property type="match status" value="1"/>
</dbReference>
<sequence>GSEKYTFRAALFIHGCQTEELRSTKREFPFILRDTQQKRDYKFVAKSEEKRTEWLKHLRDAICSNSELSENEHCFQMKSFDEPSPRCDFCNRYLCFDRGSIELPRAFSNGSNMHHNRVYALYDYDGTSDGNKVNFNRQSEHFLSVAEGDELEVLEDDDERLWKVKNVHSNEVGLIPATLVGSFINGEAQKSSQSPLVCDCDTWFIDLSRQQAETLLKNENIPDNTFLIRKQGKNDGNAISIKHNNEIYHIRIYTLTQDRCIKYYLVDTIQFSSLQALVEYYRMNSLEDRFPPVKSTLGRSIAQVYEINSNI</sequence>
<feature type="domain" description="PH" evidence="7">
    <location>
        <begin position="1"/>
        <end position="63"/>
    </location>
</feature>
<gene>
    <name evidence="8" type="ORF">GPM918_LOCUS6589</name>
    <name evidence="9" type="ORF">OVA965_LOCUS36015</name>
    <name evidence="10" type="ORF">SRO942_LOCUS6589</name>
    <name evidence="11" type="ORF">TMI583_LOCUS37007</name>
</gene>
<reference evidence="8" key="1">
    <citation type="submission" date="2021-02" db="EMBL/GenBank/DDBJ databases">
        <authorList>
            <person name="Nowell W R."/>
        </authorList>
    </citation>
    <scope>NUCLEOTIDE SEQUENCE</scope>
</reference>
<evidence type="ECO:0000313" key="8">
    <source>
        <dbReference type="EMBL" id="CAF0861050.1"/>
    </source>
</evidence>
<protein>
    <submittedName>
        <fullName evidence="8">Uncharacterized protein</fullName>
    </submittedName>
</protein>
<dbReference type="Proteomes" id="UP000663829">
    <property type="component" value="Unassembled WGS sequence"/>
</dbReference>
<dbReference type="PRINTS" id="PR00401">
    <property type="entry name" value="SH2DOMAIN"/>
</dbReference>
<proteinExistence type="predicted"/>
<dbReference type="AlphaFoldDB" id="A0A813WPC4"/>
<name>A0A813WPC4_9BILA</name>
<evidence type="ECO:0000313" key="12">
    <source>
        <dbReference type="Proteomes" id="UP000663829"/>
    </source>
</evidence>
<evidence type="ECO:0000259" key="5">
    <source>
        <dbReference type="PROSITE" id="PS50001"/>
    </source>
</evidence>
<dbReference type="Gene3D" id="3.30.505.10">
    <property type="entry name" value="SH2 domain"/>
    <property type="match status" value="1"/>
</dbReference>
<dbReference type="Gene3D" id="2.30.29.30">
    <property type="entry name" value="Pleckstrin-homology domain (PH domain)/Phosphotyrosine-binding domain (PTB)"/>
    <property type="match status" value="1"/>
</dbReference>
<dbReference type="GO" id="GO:0005737">
    <property type="term" value="C:cytoplasm"/>
    <property type="evidence" value="ECO:0007669"/>
    <property type="project" value="TreeGrafter"/>
</dbReference>
<dbReference type="SMART" id="SM00326">
    <property type="entry name" value="SH3"/>
    <property type="match status" value="1"/>
</dbReference>
<dbReference type="PANTHER" id="PTHR45818:SF3">
    <property type="entry name" value="PROTEIN VAV"/>
    <property type="match status" value="1"/>
</dbReference>
<dbReference type="EMBL" id="CAJNOQ010001020">
    <property type="protein sequence ID" value="CAF0861050.1"/>
    <property type="molecule type" value="Genomic_DNA"/>
</dbReference>
<dbReference type="PROSITE" id="PS50003">
    <property type="entry name" value="PH_DOMAIN"/>
    <property type="match status" value="1"/>
</dbReference>
<dbReference type="PANTHER" id="PTHR45818">
    <property type="entry name" value="PROTEIN VAV"/>
    <property type="match status" value="1"/>
</dbReference>
<feature type="domain" description="SH3" evidence="6">
    <location>
        <begin position="113"/>
        <end position="185"/>
    </location>
</feature>
<dbReference type="SUPFAM" id="SSF50044">
    <property type="entry name" value="SH3-domain"/>
    <property type="match status" value="1"/>
</dbReference>
<organism evidence="8 12">
    <name type="scientific">Didymodactylos carnosus</name>
    <dbReference type="NCBI Taxonomy" id="1234261"/>
    <lineage>
        <taxon>Eukaryota</taxon>
        <taxon>Metazoa</taxon>
        <taxon>Spiralia</taxon>
        <taxon>Gnathifera</taxon>
        <taxon>Rotifera</taxon>
        <taxon>Eurotatoria</taxon>
        <taxon>Bdelloidea</taxon>
        <taxon>Philodinida</taxon>
        <taxon>Philodinidae</taxon>
        <taxon>Didymodactylos</taxon>
    </lineage>
</organism>
<dbReference type="PROSITE" id="PS50002">
    <property type="entry name" value="SH3"/>
    <property type="match status" value="1"/>
</dbReference>
<dbReference type="Pfam" id="PF00169">
    <property type="entry name" value="PH"/>
    <property type="match status" value="1"/>
</dbReference>
<evidence type="ECO:0000256" key="3">
    <source>
        <dbReference type="PROSITE-ProRule" id="PRU00191"/>
    </source>
</evidence>
<keyword evidence="12" id="KW-1185">Reference proteome</keyword>
<evidence type="ECO:0000259" key="6">
    <source>
        <dbReference type="PROSITE" id="PS50002"/>
    </source>
</evidence>
<feature type="non-terminal residue" evidence="8">
    <location>
        <position position="311"/>
    </location>
</feature>
<evidence type="ECO:0000256" key="1">
    <source>
        <dbReference type="ARBA" id="ARBA00022443"/>
    </source>
</evidence>
<dbReference type="GO" id="GO:0005085">
    <property type="term" value="F:guanyl-nucleotide exchange factor activity"/>
    <property type="evidence" value="ECO:0007669"/>
    <property type="project" value="TreeGrafter"/>
</dbReference>
<evidence type="ECO:0000256" key="4">
    <source>
        <dbReference type="PROSITE-ProRule" id="PRU00192"/>
    </source>
</evidence>
<evidence type="ECO:0000259" key="7">
    <source>
        <dbReference type="PROSITE" id="PS50003"/>
    </source>
</evidence>
<evidence type="ECO:0000313" key="10">
    <source>
        <dbReference type="EMBL" id="CAF3648704.1"/>
    </source>
</evidence>
<dbReference type="InterPro" id="IPR001849">
    <property type="entry name" value="PH_domain"/>
</dbReference>
<evidence type="ECO:0000256" key="2">
    <source>
        <dbReference type="ARBA" id="ARBA00022999"/>
    </source>
</evidence>
<dbReference type="Proteomes" id="UP000681722">
    <property type="component" value="Unassembled WGS sequence"/>
</dbReference>
<dbReference type="Gene3D" id="2.30.30.40">
    <property type="entry name" value="SH3 Domains"/>
    <property type="match status" value="1"/>
</dbReference>
<evidence type="ECO:0000313" key="9">
    <source>
        <dbReference type="EMBL" id="CAF1479867.1"/>
    </source>
</evidence>
<comment type="caution">
    <text evidence="8">The sequence shown here is derived from an EMBL/GenBank/DDBJ whole genome shotgun (WGS) entry which is preliminary data.</text>
</comment>
<dbReference type="InterPro" id="IPR036028">
    <property type="entry name" value="SH3-like_dom_sf"/>
</dbReference>
<dbReference type="SUPFAM" id="SSF55550">
    <property type="entry name" value="SH2 domain"/>
    <property type="match status" value="1"/>
</dbReference>
<dbReference type="InterPro" id="IPR011993">
    <property type="entry name" value="PH-like_dom_sf"/>
</dbReference>
<accession>A0A813WPC4</accession>
<dbReference type="Proteomes" id="UP000677228">
    <property type="component" value="Unassembled WGS sequence"/>
</dbReference>
<dbReference type="Pfam" id="PF00018">
    <property type="entry name" value="SH3_1"/>
    <property type="match status" value="1"/>
</dbReference>